<evidence type="ECO:0000313" key="2">
    <source>
        <dbReference type="EnsemblMetazoa" id="GPAI041123-PA"/>
    </source>
</evidence>
<protein>
    <submittedName>
        <fullName evidence="2">Uncharacterized protein</fullName>
    </submittedName>
</protein>
<keyword evidence="3" id="KW-1185">Reference proteome</keyword>
<reference evidence="2" key="2">
    <citation type="submission" date="2020-05" db="UniProtKB">
        <authorList>
            <consortium name="EnsemblMetazoa"/>
        </authorList>
    </citation>
    <scope>IDENTIFICATION</scope>
    <source>
        <strain evidence="2">IAEA</strain>
    </source>
</reference>
<accession>A0A1B0ACH8</accession>
<sequence length="129" mass="14406">MEAHNPFSGAIIPSNIEPFPTAATYWTIRKPTKATTKDPATPIINASVETSQNRFVFFICNEAPRAEANGSPDPELASHITPPFYKTHYIPRQLRQNSLEDPSQGNSRADLFDNSSDQTQVNQCSYHLK</sequence>
<feature type="region of interest" description="Disordered" evidence="1">
    <location>
        <begin position="92"/>
        <end position="129"/>
    </location>
</feature>
<reference evidence="3" key="1">
    <citation type="submission" date="2014-03" db="EMBL/GenBank/DDBJ databases">
        <authorList>
            <person name="Aksoy S."/>
            <person name="Warren W."/>
            <person name="Wilson R.K."/>
        </authorList>
    </citation>
    <scope>NUCLEOTIDE SEQUENCE [LARGE SCALE GENOMIC DNA]</scope>
    <source>
        <strain evidence="3">IAEA</strain>
    </source>
</reference>
<organism evidence="2 3">
    <name type="scientific">Glossina pallidipes</name>
    <name type="common">Tsetse fly</name>
    <dbReference type="NCBI Taxonomy" id="7398"/>
    <lineage>
        <taxon>Eukaryota</taxon>
        <taxon>Metazoa</taxon>
        <taxon>Ecdysozoa</taxon>
        <taxon>Arthropoda</taxon>
        <taxon>Hexapoda</taxon>
        <taxon>Insecta</taxon>
        <taxon>Pterygota</taxon>
        <taxon>Neoptera</taxon>
        <taxon>Endopterygota</taxon>
        <taxon>Diptera</taxon>
        <taxon>Brachycera</taxon>
        <taxon>Muscomorpha</taxon>
        <taxon>Hippoboscoidea</taxon>
        <taxon>Glossinidae</taxon>
        <taxon>Glossina</taxon>
    </lineage>
</organism>
<feature type="compositionally biased region" description="Polar residues" evidence="1">
    <location>
        <begin position="94"/>
        <end position="129"/>
    </location>
</feature>
<dbReference type="AlphaFoldDB" id="A0A1B0ACH8"/>
<proteinExistence type="predicted"/>
<dbReference type="Proteomes" id="UP000092445">
    <property type="component" value="Unassembled WGS sequence"/>
</dbReference>
<dbReference type="VEuPathDB" id="VectorBase:GPAI041123"/>
<evidence type="ECO:0000256" key="1">
    <source>
        <dbReference type="SAM" id="MobiDB-lite"/>
    </source>
</evidence>
<name>A0A1B0ACH8_GLOPL</name>
<evidence type="ECO:0000313" key="3">
    <source>
        <dbReference type="Proteomes" id="UP000092445"/>
    </source>
</evidence>
<dbReference type="EnsemblMetazoa" id="GPAI041123-RA">
    <property type="protein sequence ID" value="GPAI041123-PA"/>
    <property type="gene ID" value="GPAI041123"/>
</dbReference>